<comment type="subcellular location">
    <subcellularLocation>
        <location evidence="1">Nucleus</location>
    </subcellularLocation>
</comment>
<evidence type="ECO:0000256" key="1">
    <source>
        <dbReference type="ARBA" id="ARBA00004123"/>
    </source>
</evidence>
<dbReference type="Proteomes" id="UP000583929">
    <property type="component" value="Unassembled WGS sequence"/>
</dbReference>
<dbReference type="PROSITE" id="PS51634">
    <property type="entry name" value="CRC"/>
    <property type="match status" value="1"/>
</dbReference>
<protein>
    <recommendedName>
        <fullName evidence="4">CRC domain-containing protein</fullName>
    </recommendedName>
</protein>
<dbReference type="GO" id="GO:0005634">
    <property type="term" value="C:nucleus"/>
    <property type="evidence" value="ECO:0007669"/>
    <property type="project" value="UniProtKB-SubCell"/>
</dbReference>
<dbReference type="InterPro" id="IPR005172">
    <property type="entry name" value="CRC"/>
</dbReference>
<dbReference type="PANTHER" id="PTHR46159:SF6">
    <property type="entry name" value="OS12G0605300 PROTEIN"/>
    <property type="match status" value="1"/>
</dbReference>
<keyword evidence="6" id="KW-1185">Reference proteome</keyword>
<dbReference type="EMBL" id="JAATIQ010000108">
    <property type="protein sequence ID" value="KAF4381760.1"/>
    <property type="molecule type" value="Genomic_DNA"/>
</dbReference>
<proteinExistence type="inferred from homology"/>
<feature type="domain" description="CRC" evidence="4">
    <location>
        <begin position="32"/>
        <end position="133"/>
    </location>
</feature>
<sequence>METEKSLVLVQTILKLIPHSRHKSKSDGEITSCKNCNCKKNGPANVLLQVYFVRDLVIVEIVPIPLAMKKEYLSRDPYTFTSKIVVNATTNLATHIKGCNCQKGCSTKYCKCFNGQAGCSTKCKCIGCENNFNQKNGIEERELLYMDSNKVIIPFGDHQQSTNYVGSSISHHHMITRDETSFTLQHHINDDPQISNNAIINLSSSQSQNFNFTTSIIPCDHQNSSPPAPTPNL</sequence>
<evidence type="ECO:0000259" key="4">
    <source>
        <dbReference type="PROSITE" id="PS51634"/>
    </source>
</evidence>
<dbReference type="SMART" id="SM01114">
    <property type="entry name" value="CXC"/>
    <property type="match status" value="1"/>
</dbReference>
<reference evidence="5 6" key="1">
    <citation type="journal article" date="2020" name="bioRxiv">
        <title>Sequence and annotation of 42 cannabis genomes reveals extensive copy number variation in cannabinoid synthesis and pathogen resistance genes.</title>
        <authorList>
            <person name="Mckernan K.J."/>
            <person name="Helbert Y."/>
            <person name="Kane L.T."/>
            <person name="Ebling H."/>
            <person name="Zhang L."/>
            <person name="Liu B."/>
            <person name="Eaton Z."/>
            <person name="Mclaughlin S."/>
            <person name="Kingan S."/>
            <person name="Baybayan P."/>
            <person name="Concepcion G."/>
            <person name="Jordan M."/>
            <person name="Riva A."/>
            <person name="Barbazuk W."/>
            <person name="Harkins T."/>
        </authorList>
    </citation>
    <scope>NUCLEOTIDE SEQUENCE [LARGE SCALE GENOMIC DNA]</scope>
    <source>
        <strain evidence="6">cv. Jamaican Lion 4</strain>
        <tissue evidence="5">Leaf</tissue>
    </source>
</reference>
<dbReference type="PANTHER" id="PTHR46159">
    <property type="entry name" value="PROTEIN TESMIN/TSO1-LIKE CXC 2"/>
    <property type="match status" value="1"/>
</dbReference>
<dbReference type="Pfam" id="PF03638">
    <property type="entry name" value="TCR"/>
    <property type="match status" value="1"/>
</dbReference>
<evidence type="ECO:0000313" key="6">
    <source>
        <dbReference type="Proteomes" id="UP000583929"/>
    </source>
</evidence>
<gene>
    <name evidence="5" type="ORF">G4B88_002910</name>
</gene>
<evidence type="ECO:0000256" key="2">
    <source>
        <dbReference type="ARBA" id="ARBA00007267"/>
    </source>
</evidence>
<dbReference type="InterPro" id="IPR033467">
    <property type="entry name" value="Tesmin/TSO1-like_CXC"/>
</dbReference>
<organism evidence="5 6">
    <name type="scientific">Cannabis sativa</name>
    <name type="common">Hemp</name>
    <name type="synonym">Marijuana</name>
    <dbReference type="NCBI Taxonomy" id="3483"/>
    <lineage>
        <taxon>Eukaryota</taxon>
        <taxon>Viridiplantae</taxon>
        <taxon>Streptophyta</taxon>
        <taxon>Embryophyta</taxon>
        <taxon>Tracheophyta</taxon>
        <taxon>Spermatophyta</taxon>
        <taxon>Magnoliopsida</taxon>
        <taxon>eudicotyledons</taxon>
        <taxon>Gunneridae</taxon>
        <taxon>Pentapetalae</taxon>
        <taxon>rosids</taxon>
        <taxon>fabids</taxon>
        <taxon>Rosales</taxon>
        <taxon>Cannabaceae</taxon>
        <taxon>Cannabis</taxon>
    </lineage>
</organism>
<dbReference type="InterPro" id="IPR044522">
    <property type="entry name" value="TSO1-like"/>
</dbReference>
<comment type="similarity">
    <text evidence="2">Belongs to the lin-54 family.</text>
</comment>
<comment type="caution">
    <text evidence="5">The sequence shown here is derived from an EMBL/GenBank/DDBJ whole genome shotgun (WGS) entry which is preliminary data.</text>
</comment>
<evidence type="ECO:0000313" key="5">
    <source>
        <dbReference type="EMBL" id="KAF4381760.1"/>
    </source>
</evidence>
<keyword evidence="3" id="KW-0539">Nucleus</keyword>
<accession>A0A7J6GHK5</accession>
<evidence type="ECO:0000256" key="3">
    <source>
        <dbReference type="ARBA" id="ARBA00023242"/>
    </source>
</evidence>
<name>A0A7J6GHK5_CANSA</name>
<dbReference type="AlphaFoldDB" id="A0A7J6GHK5"/>
<dbReference type="GO" id="GO:0003700">
    <property type="term" value="F:DNA-binding transcription factor activity"/>
    <property type="evidence" value="ECO:0007669"/>
    <property type="project" value="InterPro"/>
</dbReference>